<comment type="subcellular location">
    <subcellularLocation>
        <location evidence="2 12">Cytoplasm</location>
    </subcellularLocation>
    <subcellularLocation>
        <location evidence="1">Endoplasmic reticulum</location>
    </subcellularLocation>
    <subcellularLocation>
        <location evidence="3">Nucleus</location>
        <location evidence="3">Nucleolus</location>
    </subcellularLocation>
</comment>
<keyword evidence="14" id="KW-1185">Reference proteome</keyword>
<dbReference type="GO" id="GO:0005047">
    <property type="term" value="F:signal recognition particle binding"/>
    <property type="evidence" value="ECO:0007669"/>
    <property type="project" value="InterPro"/>
</dbReference>
<dbReference type="InterPro" id="IPR038253">
    <property type="entry name" value="SRP68_N_sf"/>
</dbReference>
<sequence>MTVTTEVPMDVDDVKSLPLFETFSVLKNIKEAQQKHGLRHGDYNRYRIYCGHRIRRIRKKLNFTHNYKSIKKTKSKWQEKEVTKDVVTDLGFVEIVMFDAERDWAYAQHLKHEMGDNTLSRKKFHMRRKLKNAVYHSGVLEKIVKKNDRFDAVSKLEVQAYHNYFNGILNFELQRWKLASDYFCTVKTIYEKLASVVKFPDMVQLYNSRCREVQPLLRICEYNLDDNSSGVSDMMRLKINGSSEVSKELDKLIDELQVKSIGDMESSVTWATFTTPVAQIKIRQLVLQEKKLKEEIEGYELFEEKLGVYEKFLQNLREELGKLIDEKRKVPPSVAEDLRNPLVITIHYLEFLKYKISSERYLLMINNMKFGNMSRTVKPQDFLRLYSSIIQNSYDIISIQGADEDKNITDAFSFKAQFYQAFKTFYMSQVYFQMNKTSESEALLMRSEERLKNLTKSLSSLRENQYVSERQNELDELQTLIDEARVTNKASLFSSALDISEDNNYKIPSGYINENPEKLYLFDTSEIEESSKNESGLPIVNFGVELQPMPAKPMFFDLALNHIKVDDRLKRKYPDIFKN</sequence>
<keyword evidence="6" id="KW-0256">Endoplasmic reticulum</keyword>
<dbReference type="PANTHER" id="PTHR12860">
    <property type="entry name" value="SIGNAL RECOGNITION PARTICLE 68 KDA PROTEIN"/>
    <property type="match status" value="1"/>
</dbReference>
<evidence type="ECO:0000256" key="7">
    <source>
        <dbReference type="ARBA" id="ARBA00022884"/>
    </source>
</evidence>
<dbReference type="GO" id="GO:0005829">
    <property type="term" value="C:cytosol"/>
    <property type="evidence" value="ECO:0007669"/>
    <property type="project" value="UniProtKB-ARBA"/>
</dbReference>
<evidence type="ECO:0000256" key="9">
    <source>
        <dbReference type="ARBA" id="ARBA00023242"/>
    </source>
</evidence>
<evidence type="ECO:0000256" key="1">
    <source>
        <dbReference type="ARBA" id="ARBA00004240"/>
    </source>
</evidence>
<reference evidence="15" key="1">
    <citation type="submission" date="2017-02" db="UniProtKB">
        <authorList>
            <consortium name="WormBaseParasite"/>
        </authorList>
    </citation>
    <scope>IDENTIFICATION</scope>
</reference>
<evidence type="ECO:0000256" key="6">
    <source>
        <dbReference type="ARBA" id="ARBA00022824"/>
    </source>
</evidence>
<dbReference type="GO" id="GO:0005783">
    <property type="term" value="C:endoplasmic reticulum"/>
    <property type="evidence" value="ECO:0007669"/>
    <property type="project" value="UniProtKB-SubCell"/>
</dbReference>
<dbReference type="PIRSF" id="PIRSF038995">
    <property type="entry name" value="SRP68"/>
    <property type="match status" value="1"/>
</dbReference>
<evidence type="ECO:0000313" key="14">
    <source>
        <dbReference type="Proteomes" id="UP000038045"/>
    </source>
</evidence>
<dbReference type="Proteomes" id="UP000038045">
    <property type="component" value="Unplaced"/>
</dbReference>
<evidence type="ECO:0000256" key="3">
    <source>
        <dbReference type="ARBA" id="ARBA00004604"/>
    </source>
</evidence>
<dbReference type="InterPro" id="IPR034652">
    <property type="entry name" value="SRP68-RBD"/>
</dbReference>
<keyword evidence="5 12" id="KW-0963">Cytoplasm</keyword>
<keyword evidence="8 12" id="KW-0733">Signal recognition particle</keyword>
<evidence type="ECO:0000256" key="4">
    <source>
        <dbReference type="ARBA" id="ARBA00009352"/>
    </source>
</evidence>
<evidence type="ECO:0000256" key="8">
    <source>
        <dbReference type="ARBA" id="ARBA00023135"/>
    </source>
</evidence>
<comment type="similarity">
    <text evidence="4 12">Belongs to the SRP68 family.</text>
</comment>
<organism evidence="14 15">
    <name type="scientific">Parastrongyloides trichosuri</name>
    <name type="common">Possum-specific nematode worm</name>
    <dbReference type="NCBI Taxonomy" id="131310"/>
    <lineage>
        <taxon>Eukaryota</taxon>
        <taxon>Metazoa</taxon>
        <taxon>Ecdysozoa</taxon>
        <taxon>Nematoda</taxon>
        <taxon>Chromadorea</taxon>
        <taxon>Rhabditida</taxon>
        <taxon>Tylenchina</taxon>
        <taxon>Panagrolaimomorpha</taxon>
        <taxon>Strongyloidoidea</taxon>
        <taxon>Strongyloididae</taxon>
        <taxon>Parastrongyloides</taxon>
    </lineage>
</organism>
<evidence type="ECO:0000256" key="12">
    <source>
        <dbReference type="PIRNR" id="PIRNR038995"/>
    </source>
</evidence>
<dbReference type="FunFam" id="1.10.3450.40:FF:000001">
    <property type="entry name" value="Signal recognition particle subunit SRP68"/>
    <property type="match status" value="1"/>
</dbReference>
<accession>A0A0N4ZA52</accession>
<evidence type="ECO:0000313" key="15">
    <source>
        <dbReference type="WBParaSite" id="PTRK_0000425900.1"/>
    </source>
</evidence>
<dbReference type="STRING" id="131310.A0A0N4ZA52"/>
<evidence type="ECO:0000256" key="13">
    <source>
        <dbReference type="SAM" id="Coils"/>
    </source>
</evidence>
<dbReference type="AlphaFoldDB" id="A0A0N4ZA52"/>
<dbReference type="GO" id="GO:0030942">
    <property type="term" value="F:endoplasmic reticulum signal peptide binding"/>
    <property type="evidence" value="ECO:0007669"/>
    <property type="project" value="InterPro"/>
</dbReference>
<evidence type="ECO:0000256" key="11">
    <source>
        <dbReference type="ARBA" id="ARBA00029498"/>
    </source>
</evidence>
<dbReference type="GO" id="GO:0006614">
    <property type="term" value="P:SRP-dependent cotranslational protein targeting to membrane"/>
    <property type="evidence" value="ECO:0007669"/>
    <property type="project" value="InterPro"/>
</dbReference>
<comment type="function">
    <text evidence="12">Component of the signal recognition particle (SRP) complex, a ribonucleoprotein complex that mediates the cotranslational targeting of secretory and membrane proteins to the endoplasmic reticulum (ER). The SRP complex interacts with the signal sequence in nascent secretory and membrane proteins and directs them to the membrane of the ER.</text>
</comment>
<dbReference type="Pfam" id="PF16969">
    <property type="entry name" value="SRP68"/>
    <property type="match status" value="1"/>
</dbReference>
<protein>
    <recommendedName>
        <fullName evidence="11 12">Signal recognition particle subunit SRP68</fullName>
        <shortName evidence="12">SRP68</shortName>
    </recommendedName>
</protein>
<dbReference type="CDD" id="cd15481">
    <property type="entry name" value="SRP68-RBD"/>
    <property type="match status" value="1"/>
</dbReference>
<evidence type="ECO:0000256" key="2">
    <source>
        <dbReference type="ARBA" id="ARBA00004496"/>
    </source>
</evidence>
<feature type="coiled-coil region" evidence="13">
    <location>
        <begin position="444"/>
        <end position="487"/>
    </location>
</feature>
<keyword evidence="10 12" id="KW-0687">Ribonucleoprotein</keyword>
<dbReference type="GO" id="GO:0005730">
    <property type="term" value="C:nucleolus"/>
    <property type="evidence" value="ECO:0007669"/>
    <property type="project" value="UniProtKB-SubCell"/>
</dbReference>
<name>A0A0N4ZA52_PARTI</name>
<evidence type="ECO:0000256" key="5">
    <source>
        <dbReference type="ARBA" id="ARBA00022490"/>
    </source>
</evidence>
<dbReference type="Gene3D" id="1.10.3450.40">
    <property type="entry name" value="Signal recognition particle, SRP68 subunit, RNA-binding domain"/>
    <property type="match status" value="1"/>
</dbReference>
<keyword evidence="13" id="KW-0175">Coiled coil</keyword>
<dbReference type="InterPro" id="IPR026258">
    <property type="entry name" value="SRP68"/>
</dbReference>
<proteinExistence type="inferred from homology"/>
<evidence type="ECO:0000256" key="10">
    <source>
        <dbReference type="ARBA" id="ARBA00023274"/>
    </source>
</evidence>
<dbReference type="WBParaSite" id="PTRK_0000425900.1">
    <property type="protein sequence ID" value="PTRK_0000425900.1"/>
    <property type="gene ID" value="PTRK_0000425900"/>
</dbReference>
<keyword evidence="9" id="KW-0539">Nucleus</keyword>
<dbReference type="GO" id="GO:0008312">
    <property type="term" value="F:7S RNA binding"/>
    <property type="evidence" value="ECO:0007669"/>
    <property type="project" value="InterPro"/>
</dbReference>
<dbReference type="GO" id="GO:0005786">
    <property type="term" value="C:signal recognition particle, endoplasmic reticulum targeting"/>
    <property type="evidence" value="ECO:0007669"/>
    <property type="project" value="UniProtKB-KW"/>
</dbReference>
<dbReference type="PANTHER" id="PTHR12860:SF0">
    <property type="entry name" value="SIGNAL RECOGNITION PARTICLE SUBUNIT SRP68"/>
    <property type="match status" value="1"/>
</dbReference>
<keyword evidence="7 12" id="KW-0694">RNA-binding</keyword>